<evidence type="ECO:0000259" key="5">
    <source>
        <dbReference type="PROSITE" id="PS50801"/>
    </source>
</evidence>
<keyword evidence="4" id="KW-0804">Transcription</keyword>
<keyword evidence="2" id="KW-0805">Transcription regulation</keyword>
<evidence type="ECO:0000256" key="4">
    <source>
        <dbReference type="ARBA" id="ARBA00023163"/>
    </source>
</evidence>
<comment type="caution">
    <text evidence="6">The sequence shown here is derived from an EMBL/GenBank/DDBJ whole genome shotgun (WGS) entry which is preliminary data.</text>
</comment>
<feature type="domain" description="STAS" evidence="5">
    <location>
        <begin position="91"/>
        <end position="178"/>
    </location>
</feature>
<dbReference type="SUPFAM" id="SSF88659">
    <property type="entry name" value="Sigma3 and sigma4 domains of RNA polymerase sigma factors"/>
    <property type="match status" value="1"/>
</dbReference>
<protein>
    <submittedName>
        <fullName evidence="6">Anti-anti-sigma factor</fullName>
    </submittedName>
</protein>
<dbReference type="CDD" id="cd07043">
    <property type="entry name" value="STAS_anti-anti-sigma_factors"/>
    <property type="match status" value="1"/>
</dbReference>
<evidence type="ECO:0000313" key="7">
    <source>
        <dbReference type="Proteomes" id="UP001183643"/>
    </source>
</evidence>
<dbReference type="Gene3D" id="3.30.750.24">
    <property type="entry name" value="STAS domain"/>
    <property type="match status" value="1"/>
</dbReference>
<gene>
    <name evidence="6" type="ORF">J2S41_003634</name>
</gene>
<reference evidence="6" key="1">
    <citation type="submission" date="2023-07" db="EMBL/GenBank/DDBJ databases">
        <title>Sequencing the genomes of 1000 actinobacteria strains.</title>
        <authorList>
            <person name="Klenk H.-P."/>
        </authorList>
    </citation>
    <scope>NUCLEOTIDE SEQUENCE</scope>
    <source>
        <strain evidence="6">DSM 44707</strain>
    </source>
</reference>
<organism evidence="6 7">
    <name type="scientific">Catenuloplanes atrovinosus</name>
    <dbReference type="NCBI Taxonomy" id="137266"/>
    <lineage>
        <taxon>Bacteria</taxon>
        <taxon>Bacillati</taxon>
        <taxon>Actinomycetota</taxon>
        <taxon>Actinomycetes</taxon>
        <taxon>Micromonosporales</taxon>
        <taxon>Micromonosporaceae</taxon>
        <taxon>Catenuloplanes</taxon>
    </lineage>
</organism>
<dbReference type="Proteomes" id="UP001183643">
    <property type="component" value="Unassembled WGS sequence"/>
</dbReference>
<dbReference type="PROSITE" id="PS50801">
    <property type="entry name" value="STAS"/>
    <property type="match status" value="1"/>
</dbReference>
<name>A0AAE3YQM6_9ACTN</name>
<dbReference type="GO" id="GO:0016987">
    <property type="term" value="F:sigma factor activity"/>
    <property type="evidence" value="ECO:0007669"/>
    <property type="project" value="UniProtKB-KW"/>
</dbReference>
<evidence type="ECO:0000256" key="3">
    <source>
        <dbReference type="ARBA" id="ARBA00023082"/>
    </source>
</evidence>
<dbReference type="InterPro" id="IPR013324">
    <property type="entry name" value="RNA_pol_sigma_r3/r4-like"/>
</dbReference>
<sequence length="178" mass="18979">MPADARAEFVMDLVSRLPEPERTLVTLRRSGVGEAEIAARLGLTPEQASQSLTRAFAWLRRAMLAETVPDWSGAWGLRIGTEFTAPAEVRLTVTGEIDRDNAAELGECVLAALGAELRPAVLTLDLAGVPLLDVAAARVLRAASEAAASRGTRIELVRMSPAVRAALRVCGLDPLVRD</sequence>
<dbReference type="InterPro" id="IPR002645">
    <property type="entry name" value="STAS_dom"/>
</dbReference>
<dbReference type="AlphaFoldDB" id="A0AAE3YQM6"/>
<dbReference type="InterPro" id="IPR013249">
    <property type="entry name" value="RNA_pol_sigma70_r4_t2"/>
</dbReference>
<dbReference type="InterPro" id="IPR036513">
    <property type="entry name" value="STAS_dom_sf"/>
</dbReference>
<dbReference type="SUPFAM" id="SSF52091">
    <property type="entry name" value="SpoIIaa-like"/>
    <property type="match status" value="1"/>
</dbReference>
<comment type="similarity">
    <text evidence="1">Belongs to the sigma-70 factor family. ECF subfamily.</text>
</comment>
<evidence type="ECO:0000313" key="6">
    <source>
        <dbReference type="EMBL" id="MDR7276856.1"/>
    </source>
</evidence>
<dbReference type="Pfam" id="PF13466">
    <property type="entry name" value="STAS_2"/>
    <property type="match status" value="1"/>
</dbReference>
<proteinExistence type="inferred from homology"/>
<dbReference type="EMBL" id="JAVDYB010000001">
    <property type="protein sequence ID" value="MDR7276856.1"/>
    <property type="molecule type" value="Genomic_DNA"/>
</dbReference>
<keyword evidence="7" id="KW-1185">Reference proteome</keyword>
<dbReference type="InterPro" id="IPR036388">
    <property type="entry name" value="WH-like_DNA-bd_sf"/>
</dbReference>
<dbReference type="GO" id="GO:0006352">
    <property type="term" value="P:DNA-templated transcription initiation"/>
    <property type="evidence" value="ECO:0007669"/>
    <property type="project" value="InterPro"/>
</dbReference>
<evidence type="ECO:0000256" key="2">
    <source>
        <dbReference type="ARBA" id="ARBA00023015"/>
    </source>
</evidence>
<accession>A0AAE3YQM6</accession>
<evidence type="ECO:0000256" key="1">
    <source>
        <dbReference type="ARBA" id="ARBA00010641"/>
    </source>
</evidence>
<dbReference type="RefSeq" id="WP_310369068.1">
    <property type="nucleotide sequence ID" value="NZ_JAVDYB010000001.1"/>
</dbReference>
<dbReference type="GO" id="GO:0003677">
    <property type="term" value="F:DNA binding"/>
    <property type="evidence" value="ECO:0007669"/>
    <property type="project" value="InterPro"/>
</dbReference>
<dbReference type="InterPro" id="IPR058548">
    <property type="entry name" value="MlaB-like_STAS"/>
</dbReference>
<keyword evidence="3" id="KW-0731">Sigma factor</keyword>
<dbReference type="Pfam" id="PF08281">
    <property type="entry name" value="Sigma70_r4_2"/>
    <property type="match status" value="1"/>
</dbReference>
<dbReference type="Gene3D" id="1.10.10.10">
    <property type="entry name" value="Winged helix-like DNA-binding domain superfamily/Winged helix DNA-binding domain"/>
    <property type="match status" value="1"/>
</dbReference>